<organism evidence="2 3">
    <name type="scientific">Rhizophagus irregularis (strain DAOM 197198w)</name>
    <name type="common">Glomus intraradices</name>
    <dbReference type="NCBI Taxonomy" id="1432141"/>
    <lineage>
        <taxon>Eukaryota</taxon>
        <taxon>Fungi</taxon>
        <taxon>Fungi incertae sedis</taxon>
        <taxon>Mucoromycota</taxon>
        <taxon>Glomeromycotina</taxon>
        <taxon>Glomeromycetes</taxon>
        <taxon>Glomerales</taxon>
        <taxon>Glomeraceae</taxon>
        <taxon>Rhizophagus</taxon>
    </lineage>
</organism>
<dbReference type="EMBL" id="JEMT01029747">
    <property type="protein sequence ID" value="EXX50978.1"/>
    <property type="molecule type" value="Genomic_DNA"/>
</dbReference>
<dbReference type="Pfam" id="PF07534">
    <property type="entry name" value="TLD"/>
    <property type="match status" value="1"/>
</dbReference>
<reference evidence="2 3" key="1">
    <citation type="submission" date="2014-02" db="EMBL/GenBank/DDBJ databases">
        <title>Single nucleus genome sequencing reveals high similarity among nuclei of an endomycorrhizal fungus.</title>
        <authorList>
            <person name="Lin K."/>
            <person name="Geurts R."/>
            <person name="Zhang Z."/>
            <person name="Limpens E."/>
            <person name="Saunders D.G."/>
            <person name="Mu D."/>
            <person name="Pang E."/>
            <person name="Cao H."/>
            <person name="Cha H."/>
            <person name="Lin T."/>
            <person name="Zhou Q."/>
            <person name="Shang Y."/>
            <person name="Li Y."/>
            <person name="Ivanov S."/>
            <person name="Sharma T."/>
            <person name="Velzen R.V."/>
            <person name="Ruijter N.D."/>
            <person name="Aanen D.K."/>
            <person name="Win J."/>
            <person name="Kamoun S."/>
            <person name="Bisseling T."/>
            <person name="Huang S."/>
        </authorList>
    </citation>
    <scope>NUCLEOTIDE SEQUENCE [LARGE SCALE GENOMIC DNA]</scope>
    <source>
        <strain evidence="3">DAOM197198w</strain>
    </source>
</reference>
<dbReference type="Pfam" id="PF07707">
    <property type="entry name" value="BACK"/>
    <property type="match status" value="1"/>
</dbReference>
<sequence length="279" mass="32771">MTKFPEKIFKSLDFTSLSEKSLVSLIKRDDLQMKEIEIWDHVLKWGLEKNPTLLLDPTTWFFSLSSEDFFQKVRPYKKFIKHQLYEELLESYLNPNSEPNDNILLPRSRNIDGIIDLKIVCLNIASLISRWIDKIDIKSKYAYARELYLPYKFKLLLRGSRDGFTPKKFHELCDNKLCTITFIKVKGTEEIIGGYNPLEWKSSDSILSNVMDVNYAVCYGDNVGPAFGRDIDIFVNSSDSSEEYNYCQCEQKYYERGIRDTEDLFSIEGYEVFQIIKKR</sequence>
<keyword evidence="3" id="KW-1185">Reference proteome</keyword>
<dbReference type="OrthoDB" id="45365at2759"/>
<evidence type="ECO:0000313" key="2">
    <source>
        <dbReference type="EMBL" id="EXX50978.1"/>
    </source>
</evidence>
<protein>
    <recommendedName>
        <fullName evidence="1">TLDc domain-containing protein</fullName>
    </recommendedName>
</protein>
<gene>
    <name evidence="2" type="ORF">RirG_265750</name>
</gene>
<dbReference type="PROSITE" id="PS51886">
    <property type="entry name" value="TLDC"/>
    <property type="match status" value="1"/>
</dbReference>
<dbReference type="Gene3D" id="1.25.40.420">
    <property type="match status" value="1"/>
</dbReference>
<accession>A0A015L840</accession>
<comment type="caution">
    <text evidence="2">The sequence shown here is derived from an EMBL/GenBank/DDBJ whole genome shotgun (WGS) entry which is preliminary data.</text>
</comment>
<evidence type="ECO:0000313" key="3">
    <source>
        <dbReference type="Proteomes" id="UP000022910"/>
    </source>
</evidence>
<dbReference type="InterPro" id="IPR006571">
    <property type="entry name" value="TLDc_dom"/>
</dbReference>
<evidence type="ECO:0000259" key="1">
    <source>
        <dbReference type="PROSITE" id="PS51886"/>
    </source>
</evidence>
<dbReference type="Proteomes" id="UP000022910">
    <property type="component" value="Unassembled WGS sequence"/>
</dbReference>
<name>A0A015L840_RHIIW</name>
<dbReference type="AlphaFoldDB" id="A0A015L840"/>
<dbReference type="InterPro" id="IPR011705">
    <property type="entry name" value="BACK"/>
</dbReference>
<feature type="domain" description="TLDc" evidence="1">
    <location>
        <begin position="118"/>
        <end position="276"/>
    </location>
</feature>
<proteinExistence type="predicted"/>
<dbReference type="HOGENOM" id="CLU_021542_1_0_1"/>